<dbReference type="Proteomes" id="UP000176498">
    <property type="component" value="Unassembled WGS sequence"/>
</dbReference>
<keyword evidence="1" id="KW-0472">Membrane</keyword>
<evidence type="ECO:0000256" key="1">
    <source>
        <dbReference type="SAM" id="Phobius"/>
    </source>
</evidence>
<organism evidence="2 3">
    <name type="scientific">Candidatus Buchananbacteria bacterium RBG_13_36_9</name>
    <dbReference type="NCBI Taxonomy" id="1797530"/>
    <lineage>
        <taxon>Bacteria</taxon>
        <taxon>Candidatus Buchananiibacteriota</taxon>
    </lineage>
</organism>
<evidence type="ECO:0000313" key="2">
    <source>
        <dbReference type="EMBL" id="OGY42510.1"/>
    </source>
</evidence>
<name>A0A1G1XSB2_9BACT</name>
<dbReference type="EMBL" id="MHHZ01000003">
    <property type="protein sequence ID" value="OGY42510.1"/>
    <property type="molecule type" value="Genomic_DNA"/>
</dbReference>
<feature type="transmembrane region" description="Helical" evidence="1">
    <location>
        <begin position="45"/>
        <end position="74"/>
    </location>
</feature>
<sequence length="120" mass="13551">MPKNKGKIAKITKGCGCLSIILAIIIFSGFWFWKDLFELDMGSIINAFYLIIFMMIILVNIFAFGIIWLLIFGLSNLILRLICGLGYDDLTRYPLLGISVLIITLILALILTNLFFIIIS</sequence>
<evidence type="ECO:0000313" key="3">
    <source>
        <dbReference type="Proteomes" id="UP000176498"/>
    </source>
</evidence>
<accession>A0A1G1XSB2</accession>
<keyword evidence="1" id="KW-1133">Transmembrane helix</keyword>
<reference evidence="2 3" key="1">
    <citation type="journal article" date="2016" name="Nat. Commun.">
        <title>Thousands of microbial genomes shed light on interconnected biogeochemical processes in an aquifer system.</title>
        <authorList>
            <person name="Anantharaman K."/>
            <person name="Brown C.T."/>
            <person name="Hug L.A."/>
            <person name="Sharon I."/>
            <person name="Castelle C.J."/>
            <person name="Probst A.J."/>
            <person name="Thomas B.C."/>
            <person name="Singh A."/>
            <person name="Wilkins M.J."/>
            <person name="Karaoz U."/>
            <person name="Brodie E.L."/>
            <person name="Williams K.H."/>
            <person name="Hubbard S.S."/>
            <person name="Banfield J.F."/>
        </authorList>
    </citation>
    <scope>NUCLEOTIDE SEQUENCE [LARGE SCALE GENOMIC DNA]</scope>
</reference>
<comment type="caution">
    <text evidence="2">The sequence shown here is derived from an EMBL/GenBank/DDBJ whole genome shotgun (WGS) entry which is preliminary data.</text>
</comment>
<feature type="transmembrane region" description="Helical" evidence="1">
    <location>
        <begin position="95"/>
        <end position="119"/>
    </location>
</feature>
<proteinExistence type="predicted"/>
<protein>
    <submittedName>
        <fullName evidence="2">Uncharacterized protein</fullName>
    </submittedName>
</protein>
<keyword evidence="1" id="KW-0812">Transmembrane</keyword>
<dbReference type="AlphaFoldDB" id="A0A1G1XSB2"/>
<gene>
    <name evidence="2" type="ORF">A2Y82_04040</name>
</gene>
<feature type="transmembrane region" description="Helical" evidence="1">
    <location>
        <begin position="12"/>
        <end position="33"/>
    </location>
</feature>